<evidence type="ECO:0000313" key="1">
    <source>
        <dbReference type="EMBL" id="WXB12403.1"/>
    </source>
</evidence>
<protein>
    <submittedName>
        <fullName evidence="1">Uncharacterized protein</fullName>
    </submittedName>
</protein>
<dbReference type="EMBL" id="CP089984">
    <property type="protein sequence ID" value="WXB12403.1"/>
    <property type="molecule type" value="Genomic_DNA"/>
</dbReference>
<evidence type="ECO:0000313" key="2">
    <source>
        <dbReference type="Proteomes" id="UP001370348"/>
    </source>
</evidence>
<dbReference type="RefSeq" id="WP_394822025.1">
    <property type="nucleotide sequence ID" value="NZ_CP089984.1"/>
</dbReference>
<organism evidence="1 2">
    <name type="scientific">Pendulispora albinea</name>
    <dbReference type="NCBI Taxonomy" id="2741071"/>
    <lineage>
        <taxon>Bacteria</taxon>
        <taxon>Pseudomonadati</taxon>
        <taxon>Myxococcota</taxon>
        <taxon>Myxococcia</taxon>
        <taxon>Myxococcales</taxon>
        <taxon>Sorangiineae</taxon>
        <taxon>Pendulisporaceae</taxon>
        <taxon>Pendulispora</taxon>
    </lineage>
</organism>
<sequence length="373" mass="41891">MFSLFENGYGLEKDVNDEGRAMVSREHEAPLLLLRERPELVAELLRDLFGVAIPEHTEARIEPADFTQVFPVQFHADLVMTLRRGGVPVMGIIAEVQRGEDADKRISWPFYNAIFHAKHRCQIVLIVIAESERIARWAEQPITTLQIGSSFTPLVISPSRVPVVTSEEEASRTLELAVLSALVHGKKHRLAVGRPAAHATVTSNLPIERRVLYLDLILSALPAEDRAKLEIEMDFTGYRFKSETFRRMVEEDFERELPKRLADAVAIELPKRVSEAVAIELPKRVSEAVAIELPKRVAEQVAEQVPKRVAEEVSKQVAQSEARAVIAVLEARNVPIDAAARERILACRDQSVLEQWIRQAATLTSVDELFRAP</sequence>
<gene>
    <name evidence="1" type="ORF">LZC94_31705</name>
</gene>
<name>A0ABZ2LR90_9BACT</name>
<dbReference type="Proteomes" id="UP001370348">
    <property type="component" value="Chromosome"/>
</dbReference>
<proteinExistence type="predicted"/>
<accession>A0ABZ2LR90</accession>
<keyword evidence="2" id="KW-1185">Reference proteome</keyword>
<reference evidence="1 2" key="1">
    <citation type="submission" date="2021-12" db="EMBL/GenBank/DDBJ databases">
        <title>Discovery of the Pendulisporaceae a myxobacterial family with distinct sporulation behavior and unique specialized metabolism.</title>
        <authorList>
            <person name="Garcia R."/>
            <person name="Popoff A."/>
            <person name="Bader C.D."/>
            <person name="Loehr J."/>
            <person name="Walesch S."/>
            <person name="Walt C."/>
            <person name="Boldt J."/>
            <person name="Bunk B."/>
            <person name="Haeckl F.J.F.P.J."/>
            <person name="Gunesch A.P."/>
            <person name="Birkelbach J."/>
            <person name="Nuebel U."/>
            <person name="Pietschmann T."/>
            <person name="Bach T."/>
            <person name="Mueller R."/>
        </authorList>
    </citation>
    <scope>NUCLEOTIDE SEQUENCE [LARGE SCALE GENOMIC DNA]</scope>
    <source>
        <strain evidence="1 2">MSr11954</strain>
    </source>
</reference>